<evidence type="ECO:0000313" key="7">
    <source>
        <dbReference type="EMBL" id="OAE32720.1"/>
    </source>
</evidence>
<feature type="region of interest" description="Disordered" evidence="6">
    <location>
        <begin position="133"/>
        <end position="206"/>
    </location>
</feature>
<evidence type="ECO:0000256" key="1">
    <source>
        <dbReference type="ARBA" id="ARBA00004123"/>
    </source>
</evidence>
<dbReference type="Proteomes" id="UP000077202">
    <property type="component" value="Unassembled WGS sequence"/>
</dbReference>
<feature type="compositionally biased region" description="Basic and acidic residues" evidence="6">
    <location>
        <begin position="224"/>
        <end position="253"/>
    </location>
</feature>
<reference evidence="7" key="1">
    <citation type="submission" date="2016-03" db="EMBL/GenBank/DDBJ databases">
        <title>Mechanisms controlling the formation of the plant cell surface in tip-growing cells are functionally conserved among land plants.</title>
        <authorList>
            <person name="Honkanen S."/>
            <person name="Jones V.A."/>
            <person name="Morieri G."/>
            <person name="Champion C."/>
            <person name="Hetherington A.J."/>
            <person name="Kelly S."/>
            <person name="Saint-Marcoux D."/>
            <person name="Proust H."/>
            <person name="Prescott H."/>
            <person name="Dolan L."/>
        </authorList>
    </citation>
    <scope>NUCLEOTIDE SEQUENCE [LARGE SCALE GENOMIC DNA]</scope>
    <source>
        <tissue evidence="7">Whole gametophyte</tissue>
    </source>
</reference>
<keyword evidence="5" id="KW-0539">Nucleus</keyword>
<evidence type="ECO:0000256" key="2">
    <source>
        <dbReference type="ARBA" id="ARBA00023015"/>
    </source>
</evidence>
<keyword evidence="8" id="KW-1185">Reference proteome</keyword>
<keyword evidence="4" id="KW-0804">Transcription</keyword>
<name>A0A176WHK3_MARPO</name>
<feature type="region of interest" description="Disordered" evidence="6">
    <location>
        <begin position="221"/>
        <end position="272"/>
    </location>
</feature>
<keyword evidence="2" id="KW-0805">Transcription regulation</keyword>
<feature type="compositionally biased region" description="Basic and acidic residues" evidence="6">
    <location>
        <begin position="304"/>
        <end position="313"/>
    </location>
</feature>
<dbReference type="SUPFAM" id="SSF54171">
    <property type="entry name" value="DNA-binding domain"/>
    <property type="match status" value="1"/>
</dbReference>
<feature type="region of interest" description="Disordered" evidence="6">
    <location>
        <begin position="290"/>
        <end position="320"/>
    </location>
</feature>
<dbReference type="EMBL" id="LVLJ01000744">
    <property type="protein sequence ID" value="OAE32720.1"/>
    <property type="molecule type" value="Genomic_DNA"/>
</dbReference>
<dbReference type="GO" id="GO:0003677">
    <property type="term" value="F:DNA binding"/>
    <property type="evidence" value="ECO:0007669"/>
    <property type="project" value="UniProtKB-KW"/>
</dbReference>
<dbReference type="GO" id="GO:0005634">
    <property type="term" value="C:nucleus"/>
    <property type="evidence" value="ECO:0007669"/>
    <property type="project" value="UniProtKB-SubCell"/>
</dbReference>
<proteinExistence type="predicted"/>
<comment type="caution">
    <text evidence="7">The sequence shown here is derived from an EMBL/GenBank/DDBJ whole genome shotgun (WGS) entry which is preliminary data.</text>
</comment>
<gene>
    <name evidence="7" type="ORF">AXG93_107s1020</name>
</gene>
<feature type="compositionally biased region" description="Basic and acidic residues" evidence="6">
    <location>
        <begin position="167"/>
        <end position="185"/>
    </location>
</feature>
<keyword evidence="3" id="KW-0238">DNA-binding</keyword>
<evidence type="ECO:0000256" key="4">
    <source>
        <dbReference type="ARBA" id="ARBA00023163"/>
    </source>
</evidence>
<dbReference type="AlphaFoldDB" id="A0A176WHK3"/>
<evidence type="ECO:0000256" key="5">
    <source>
        <dbReference type="ARBA" id="ARBA00023242"/>
    </source>
</evidence>
<comment type="subcellular location">
    <subcellularLocation>
        <location evidence="1">Nucleus</location>
    </subcellularLocation>
</comment>
<protein>
    <submittedName>
        <fullName evidence="7">Uncharacterized protein</fullName>
    </submittedName>
</protein>
<evidence type="ECO:0000313" key="8">
    <source>
        <dbReference type="Proteomes" id="UP000077202"/>
    </source>
</evidence>
<feature type="compositionally biased region" description="Basic residues" evidence="6">
    <location>
        <begin position="263"/>
        <end position="272"/>
    </location>
</feature>
<accession>A0A176WHK3</accession>
<dbReference type="InterPro" id="IPR016177">
    <property type="entry name" value="DNA-bd_dom_sf"/>
</dbReference>
<evidence type="ECO:0000256" key="6">
    <source>
        <dbReference type="SAM" id="MobiDB-lite"/>
    </source>
</evidence>
<evidence type="ECO:0000256" key="3">
    <source>
        <dbReference type="ARBA" id="ARBA00023125"/>
    </source>
</evidence>
<sequence length="411" mass="46722">MEKREFREWYWRKKGGQVIRKEYVDKETSRTRWEVKYITPGGRESFRSWKQCVKYLGNDPHPSMTKWTSRKNQLVTPNQIISIISRGRRRRGNVTSPSSSRTIVSAPKPQIGTRTITGAILNNAAQSVEAEGGNSHIFEGGDSVDSSNEGKRTWNQHGGEISPVECDTSRCSDMKAQEDNRKVKAEATSSSREQAKMAARRKMLESGTNWKRRRFLKLDNASDATHEAKDTTAGEASKDDIPTEQEIEQRSIRMLEPPSPRTSRTRRSSLKRKAKERVFLTVETEDHDEVEKQKKVTFYGENNEEAKERKESKGSSSALSANDASLQQNLINLLYADHLRQASNDTKTGLITKMYEEYVQRSFSRCQNTNVGVLSLALAKRKQTARSIASIISDKKDRRAGNKLKTQTSRI</sequence>
<organism evidence="7 8">
    <name type="scientific">Marchantia polymorpha subsp. ruderalis</name>
    <dbReference type="NCBI Taxonomy" id="1480154"/>
    <lineage>
        <taxon>Eukaryota</taxon>
        <taxon>Viridiplantae</taxon>
        <taxon>Streptophyta</taxon>
        <taxon>Embryophyta</taxon>
        <taxon>Marchantiophyta</taxon>
        <taxon>Marchantiopsida</taxon>
        <taxon>Marchantiidae</taxon>
        <taxon>Marchantiales</taxon>
        <taxon>Marchantiaceae</taxon>
        <taxon>Marchantia</taxon>
    </lineage>
</organism>